<evidence type="ECO:0000313" key="1">
    <source>
        <dbReference type="EMBL" id="MPL80743.1"/>
    </source>
</evidence>
<accession>A0A644UPZ5</accession>
<protein>
    <submittedName>
        <fullName evidence="1">Uncharacterized protein</fullName>
    </submittedName>
</protein>
<proteinExistence type="predicted"/>
<organism evidence="1">
    <name type="scientific">bioreactor metagenome</name>
    <dbReference type="NCBI Taxonomy" id="1076179"/>
    <lineage>
        <taxon>unclassified sequences</taxon>
        <taxon>metagenomes</taxon>
        <taxon>ecological metagenomes</taxon>
    </lineage>
</organism>
<dbReference type="AlphaFoldDB" id="A0A644UPZ5"/>
<reference evidence="1" key="1">
    <citation type="submission" date="2019-08" db="EMBL/GenBank/DDBJ databases">
        <authorList>
            <person name="Kucharzyk K."/>
            <person name="Murdoch R.W."/>
            <person name="Higgins S."/>
            <person name="Loffler F."/>
        </authorList>
    </citation>
    <scope>NUCLEOTIDE SEQUENCE</scope>
</reference>
<sequence length="84" mass="9692">MIPNPGIIAVALENDVQKAIFVAFFARFWLHNSCHRQPAQFRSRRGETGKAAKSLRQLLLNGETQAMQKQLLIAFYGFYFMLKF</sequence>
<gene>
    <name evidence="1" type="ORF">SDC9_26644</name>
</gene>
<comment type="caution">
    <text evidence="1">The sequence shown here is derived from an EMBL/GenBank/DDBJ whole genome shotgun (WGS) entry which is preliminary data.</text>
</comment>
<dbReference type="EMBL" id="VSSQ01000141">
    <property type="protein sequence ID" value="MPL80743.1"/>
    <property type="molecule type" value="Genomic_DNA"/>
</dbReference>
<name>A0A644UPZ5_9ZZZZ</name>